<keyword evidence="1" id="KW-0812">Transmembrane</keyword>
<dbReference type="GO" id="GO:0071972">
    <property type="term" value="F:peptidoglycan L,D-transpeptidase activity"/>
    <property type="evidence" value="ECO:0007669"/>
    <property type="project" value="TreeGrafter"/>
</dbReference>
<evidence type="ECO:0000313" key="4">
    <source>
        <dbReference type="Proteomes" id="UP000649604"/>
    </source>
</evidence>
<dbReference type="EMBL" id="WJJP01000449">
    <property type="protein sequence ID" value="MBD3325678.1"/>
    <property type="molecule type" value="Genomic_DNA"/>
</dbReference>
<feature type="domain" description="Penicillin-binding protein transpeptidase" evidence="2">
    <location>
        <begin position="616"/>
        <end position="962"/>
    </location>
</feature>
<dbReference type="CDD" id="cd00060">
    <property type="entry name" value="FHA"/>
    <property type="match status" value="1"/>
</dbReference>
<sequence length="996" mass="113430">MRTLLRCEHWVIQKFRFDNVTNNLFWVVGVLLPFVIGVIIWLLTLHDQPDRNFIVTRDPSLSGEVAEIYYQENQFVFRPLTKHLLLNFAPVTRPTPLAEQDQLVIGHTIFQVRDLDGWTPHLRTIGYYATDRDLSEGVSVGRSIHPEELNQWEVNEIIVKDNTFEPVHFMLWPLQDRQYRLRSLGAKGVDVPAETSTEDEAPEWMHVTDEATIQAGQRIKIGASVFELVYIESQEALALKILRGVRPAYSLSREARNVIGGLTMIPKKYIPDYLVDEEFLEYVRQAIEHGLFYLDDPATRQGDPQIYVKGFDTLGQLERTAFAQLSPKQIFLLHKIFRFREQEGAPLRWRRPFNRDAEDSYRFYPDQIENFILDERTNQVKNIYQYAARLTNPHTIAEELATTRGEIYDRDRYSHARLLAYLDPQASPVTELLLIPSAPPESILTFNTAETEPDNLIYVAGGYRFSDGSSVMHTGEDVRFLSNDQETVLQDGDRLTVGQYTFRYAAPGHGLLAENVPGATTPRRYYPLGNRLAHLVGYSFAKNQFKGNLEEIFDEVLLGREKEPPWWSLKRTREQTPGNNLILTLDDDLQRIVYAELRQKLSELNTRYNANAFTGAAIMINAEGEILASATSPSYNPNDLQSILQALKESSEDHWNSSYINRATQKSYPPGSTMKVIMSTIALDNKAQFLWDTGDGEYLIKDESRTFACTGYLSSFRGVSFGRYGIPDFGGASHGVLTLDTALTKSCNNTFAFLALNAGWERIQDYAERYGFNQQFDFLPYEMFKDDIQLVSRIDRDLRDPLTSLQSQVPTPEGGSLRLPQVARMGIGQWEILATPLQMAMVAMTVGNLGLRPYPHLVKGIEDLATHETRYFPYPAQQQVFAAPIFQELTPMMQHVVQRGSGVRMARSNIRYYSLKDHVAGKTGTAEVEDPQGRTYNVVWFISFVPVEDPQLALAVVIERGPIISGEAVEIARGIWEKAVLLYPDIFQQRPETSPN</sequence>
<dbReference type="InterPro" id="IPR008984">
    <property type="entry name" value="SMAD_FHA_dom_sf"/>
</dbReference>
<evidence type="ECO:0000313" key="3">
    <source>
        <dbReference type="EMBL" id="MBD3325678.1"/>
    </source>
</evidence>
<protein>
    <recommendedName>
        <fullName evidence="2">Penicillin-binding protein transpeptidase domain-containing protein</fullName>
    </recommendedName>
</protein>
<dbReference type="AlphaFoldDB" id="A0A9D5Q6S7"/>
<dbReference type="Proteomes" id="UP000649604">
    <property type="component" value="Unassembled WGS sequence"/>
</dbReference>
<organism evidence="3 4">
    <name type="scientific">candidate division KSB3 bacterium</name>
    <dbReference type="NCBI Taxonomy" id="2044937"/>
    <lineage>
        <taxon>Bacteria</taxon>
        <taxon>candidate division KSB3</taxon>
    </lineage>
</organism>
<dbReference type="PANTHER" id="PTHR30627">
    <property type="entry name" value="PEPTIDOGLYCAN D,D-TRANSPEPTIDASE"/>
    <property type="match status" value="1"/>
</dbReference>
<reference evidence="3" key="1">
    <citation type="submission" date="2019-11" db="EMBL/GenBank/DDBJ databases">
        <title>Microbial mats filling the niche in hypersaline microbial mats.</title>
        <authorList>
            <person name="Wong H.L."/>
            <person name="Macleod F.I."/>
            <person name="White R.A. III"/>
            <person name="Burns B.P."/>
        </authorList>
    </citation>
    <scope>NUCLEOTIDE SEQUENCE</scope>
    <source>
        <strain evidence="3">Rbin_158</strain>
    </source>
</reference>
<dbReference type="InterPro" id="IPR050515">
    <property type="entry name" value="Beta-lactam/transpept"/>
</dbReference>
<dbReference type="PANTHER" id="PTHR30627:SF24">
    <property type="entry name" value="PENICILLIN-BINDING PROTEIN 4B"/>
    <property type="match status" value="1"/>
</dbReference>
<keyword evidence="1" id="KW-0472">Membrane</keyword>
<dbReference type="SUPFAM" id="SSF49879">
    <property type="entry name" value="SMAD/FHA domain"/>
    <property type="match status" value="1"/>
</dbReference>
<feature type="transmembrane region" description="Helical" evidence="1">
    <location>
        <begin position="24"/>
        <end position="43"/>
    </location>
</feature>
<dbReference type="Pfam" id="PF00905">
    <property type="entry name" value="Transpeptidase"/>
    <property type="match status" value="1"/>
</dbReference>
<dbReference type="InterPro" id="IPR001460">
    <property type="entry name" value="PCN-bd_Tpept"/>
</dbReference>
<dbReference type="InterPro" id="IPR036138">
    <property type="entry name" value="PBP_dimer_sf"/>
</dbReference>
<dbReference type="GO" id="GO:0005886">
    <property type="term" value="C:plasma membrane"/>
    <property type="evidence" value="ECO:0007669"/>
    <property type="project" value="TreeGrafter"/>
</dbReference>
<evidence type="ECO:0000259" key="2">
    <source>
        <dbReference type="Pfam" id="PF00905"/>
    </source>
</evidence>
<dbReference type="GO" id="GO:0008658">
    <property type="term" value="F:penicillin binding"/>
    <property type="evidence" value="ECO:0007669"/>
    <property type="project" value="InterPro"/>
</dbReference>
<accession>A0A9D5Q6S7</accession>
<proteinExistence type="predicted"/>
<dbReference type="Gene3D" id="2.60.200.20">
    <property type="match status" value="1"/>
</dbReference>
<keyword evidence="1" id="KW-1133">Transmembrane helix</keyword>
<gene>
    <name evidence="3" type="ORF">GF339_13920</name>
</gene>
<dbReference type="SUPFAM" id="SSF56519">
    <property type="entry name" value="Penicillin binding protein dimerisation domain"/>
    <property type="match status" value="1"/>
</dbReference>
<dbReference type="Gene3D" id="3.90.1310.10">
    <property type="entry name" value="Penicillin-binding protein 2a (Domain 2)"/>
    <property type="match status" value="1"/>
</dbReference>
<name>A0A9D5Q6S7_9BACT</name>
<dbReference type="GO" id="GO:0071555">
    <property type="term" value="P:cell wall organization"/>
    <property type="evidence" value="ECO:0007669"/>
    <property type="project" value="TreeGrafter"/>
</dbReference>
<dbReference type="InterPro" id="IPR012338">
    <property type="entry name" value="Beta-lactam/transpept-like"/>
</dbReference>
<dbReference type="SUPFAM" id="SSF56601">
    <property type="entry name" value="beta-lactamase/transpeptidase-like"/>
    <property type="match status" value="1"/>
</dbReference>
<dbReference type="Gene3D" id="3.40.710.10">
    <property type="entry name" value="DD-peptidase/beta-lactamase superfamily"/>
    <property type="match status" value="1"/>
</dbReference>
<evidence type="ECO:0000256" key="1">
    <source>
        <dbReference type="SAM" id="Phobius"/>
    </source>
</evidence>
<comment type="caution">
    <text evidence="3">The sequence shown here is derived from an EMBL/GenBank/DDBJ whole genome shotgun (WGS) entry which is preliminary data.</text>
</comment>